<feature type="transmembrane region" description="Helical" evidence="2">
    <location>
        <begin position="43"/>
        <end position="63"/>
    </location>
</feature>
<accession>A0ABS1Y3J0</accession>
<keyword evidence="4" id="KW-1185">Reference proteome</keyword>
<evidence type="ECO:0000256" key="2">
    <source>
        <dbReference type="SAM" id="Phobius"/>
    </source>
</evidence>
<evidence type="ECO:0000256" key="1">
    <source>
        <dbReference type="SAM" id="MobiDB-lite"/>
    </source>
</evidence>
<dbReference type="Proteomes" id="UP001518680">
    <property type="component" value="Unassembled WGS sequence"/>
</dbReference>
<dbReference type="RefSeq" id="WP_200446242.1">
    <property type="nucleotide sequence ID" value="NZ_JAACBX020000001.1"/>
</dbReference>
<evidence type="ECO:0008006" key="5">
    <source>
        <dbReference type="Google" id="ProtNLM"/>
    </source>
</evidence>
<name>A0ABS1Y3J0_9CORY</name>
<organism evidence="3 4">
    <name type="scientific">Corynebacterium macginleyi</name>
    <dbReference type="NCBI Taxonomy" id="38290"/>
    <lineage>
        <taxon>Bacteria</taxon>
        <taxon>Bacillati</taxon>
        <taxon>Actinomycetota</taxon>
        <taxon>Actinomycetes</taxon>
        <taxon>Mycobacteriales</taxon>
        <taxon>Corynebacteriaceae</taxon>
        <taxon>Corynebacterium</taxon>
    </lineage>
</organism>
<feature type="compositionally biased region" description="Basic and acidic residues" evidence="1">
    <location>
        <begin position="138"/>
        <end position="148"/>
    </location>
</feature>
<protein>
    <recommendedName>
        <fullName evidence="5">MARVEL domain-containing protein</fullName>
    </recommendedName>
</protein>
<keyword evidence="2" id="KW-0812">Transmembrane</keyword>
<keyword evidence="2" id="KW-1133">Transmembrane helix</keyword>
<proteinExistence type="predicted"/>
<feature type="region of interest" description="Disordered" evidence="1">
    <location>
        <begin position="104"/>
        <end position="184"/>
    </location>
</feature>
<feature type="compositionally biased region" description="Basic and acidic residues" evidence="1">
    <location>
        <begin position="167"/>
        <end position="184"/>
    </location>
</feature>
<feature type="transmembrane region" description="Helical" evidence="2">
    <location>
        <begin position="75"/>
        <end position="94"/>
    </location>
</feature>
<keyword evidence="2" id="KW-0472">Membrane</keyword>
<dbReference type="EMBL" id="JAACBX020000001">
    <property type="protein sequence ID" value="MBM0242954.1"/>
    <property type="molecule type" value="Genomic_DNA"/>
</dbReference>
<feature type="compositionally biased region" description="Polar residues" evidence="1">
    <location>
        <begin position="149"/>
        <end position="161"/>
    </location>
</feature>
<gene>
    <name evidence="3" type="ORF">GWO63_001250</name>
</gene>
<sequence length="184" mass="19783">MQAALTAVIALLSLSLVSSFLDKEIFEYCISEKELKGVTKLYIALVLLLLSWALIVLPGAAQAPSFSNAGGWAEAAYVGCAFTAVGTFLIQALIRYTILQKSRNQKTRAEEDDNKPLDDSTKRSVATPEGSQQQAKVTPKEESKKPQDEPSTTGSQNRGESGTTGGAEERISPKGVTEDSDKEQ</sequence>
<reference evidence="3 4" key="1">
    <citation type="submission" date="2021-01" db="EMBL/GenBank/DDBJ databases">
        <title>Complete genome sequences of Corynebacterium macginleyi strains isolated from infectious keratitis.</title>
        <authorList>
            <person name="Sagerfors S."/>
            <person name="Poehlein A."/>
            <person name="Soderquist B."/>
            <person name="Bruggemann H."/>
        </authorList>
    </citation>
    <scope>NUCLEOTIDE SEQUENCE [LARGE SCALE GENOMIC DNA]</scope>
    <source>
        <strain evidence="3 4">12T220</strain>
    </source>
</reference>
<evidence type="ECO:0000313" key="4">
    <source>
        <dbReference type="Proteomes" id="UP001518680"/>
    </source>
</evidence>
<comment type="caution">
    <text evidence="3">The sequence shown here is derived from an EMBL/GenBank/DDBJ whole genome shotgun (WGS) entry which is preliminary data.</text>
</comment>
<evidence type="ECO:0000313" key="3">
    <source>
        <dbReference type="EMBL" id="MBM0242954.1"/>
    </source>
</evidence>